<dbReference type="Gene3D" id="3.30.465.10">
    <property type="match status" value="1"/>
</dbReference>
<dbReference type="Gene3D" id="3.40.50.150">
    <property type="entry name" value="Vaccinia Virus protein VP39"/>
    <property type="match status" value="1"/>
</dbReference>
<dbReference type="SUPFAM" id="SSF55103">
    <property type="entry name" value="FAD-linked oxidases, C-terminal domain"/>
    <property type="match status" value="1"/>
</dbReference>
<evidence type="ECO:0000256" key="2">
    <source>
        <dbReference type="ARBA" id="ARBA00022827"/>
    </source>
</evidence>
<dbReference type="RefSeq" id="WP_367845074.1">
    <property type="nucleotide sequence ID" value="NZ_JBFOHL010000009.1"/>
</dbReference>
<dbReference type="InterPro" id="IPR013216">
    <property type="entry name" value="Methyltransf_11"/>
</dbReference>
<comment type="caution">
    <text evidence="4">The sequence shown here is derived from an EMBL/GenBank/DDBJ whole genome shotgun (WGS) entry which is preliminary data.</text>
</comment>
<dbReference type="InterPro" id="IPR016164">
    <property type="entry name" value="FAD-linked_Oxase-like_C"/>
</dbReference>
<dbReference type="Proteomes" id="UP001556170">
    <property type="component" value="Unassembled WGS sequence"/>
</dbReference>
<dbReference type="PANTHER" id="PTHR43762:SF1">
    <property type="entry name" value="D-ARABINONO-1,4-LACTONE OXIDASE"/>
    <property type="match status" value="1"/>
</dbReference>
<keyword evidence="1" id="KW-0285">Flavoprotein</keyword>
<sequence>MNRPERTGIVVNDVTRLNPVPVLAVATPTTVEEIRDAILRTDLPISVGGGHFSMGGQTASPGSLHLDMRRFNRVLRFDPVARTIRVQSGIRWCDIQRFVDPHGLALQIMQTYANFSVGGSLSVNVHGRYIGLGPLILSVRSLLLMLADGQTVEASPDRNTEIFHAVIGGYGALGVILEAELSLAENVRVRREHACMPAPDYPAHFRSHVRDSGDAIFHNADLYPPDFRHARAVTWRRTERAATTSQRLQKPRRQYPLQRYYMWVFTETRSGHWRRRRLLDPLLYLGRPVHWRNYEAGYDAGELEPGSRNDRTYVLQEYFVPVARFEDFRARLAETLKRHRVNMVNISVRHAHPDPGSLLAWAREEVFAFVLYHKQRTRTNARERVAVWTRELIDAALACGGTYYLPYQLHATAEQFHGAYPRARELFALKRRLDPDYRWRNGLWDKYYVPGPEPTVPVASAAPDSDFHAVYGTVRGNDDFYRFLQNVYRIFPEDRFHALIQQATREHHDDEAIYRAVQAGLPSIKPLLSEASYALPALARQKREMTRQTLALLGERRRFTGYLEVGSTGRYLGHLRRQLRLDGDRVLLHDVAAGFSPVDIAERGGLRRHARFVPLEDYAPIPASTVADGSIELLTCHIGLHHAPLDRLEPFIASLRRVLKPGGVLILRDHDVGDEYMRAMASLAHAVFNAGLGLPWQDNARELRHFRSIEEWIALLGRHGLAASGPRLLQAQDPTLNTLLRFDAA</sequence>
<dbReference type="SUPFAM" id="SSF53335">
    <property type="entry name" value="S-adenosyl-L-methionine-dependent methyltransferases"/>
    <property type="match status" value="1"/>
</dbReference>
<dbReference type="InterPro" id="IPR016166">
    <property type="entry name" value="FAD-bd_PCMH"/>
</dbReference>
<dbReference type="Pfam" id="PF08241">
    <property type="entry name" value="Methyltransf_11"/>
    <property type="match status" value="1"/>
</dbReference>
<organism evidence="4 5">
    <name type="scientific">Rhodanobacter geophilus</name>
    <dbReference type="NCBI Taxonomy" id="3162488"/>
    <lineage>
        <taxon>Bacteria</taxon>
        <taxon>Pseudomonadati</taxon>
        <taxon>Pseudomonadota</taxon>
        <taxon>Gammaproteobacteria</taxon>
        <taxon>Lysobacterales</taxon>
        <taxon>Rhodanobacteraceae</taxon>
        <taxon>Rhodanobacter</taxon>
    </lineage>
</organism>
<dbReference type="SUPFAM" id="SSF56176">
    <property type="entry name" value="FAD-binding/transporter-associated domain-like"/>
    <property type="match status" value="1"/>
</dbReference>
<dbReference type="Pfam" id="PF01565">
    <property type="entry name" value="FAD_binding_4"/>
    <property type="match status" value="1"/>
</dbReference>
<dbReference type="InterPro" id="IPR006094">
    <property type="entry name" value="Oxid_FAD_bind_N"/>
</dbReference>
<dbReference type="InterPro" id="IPR036318">
    <property type="entry name" value="FAD-bd_PCMH-like_sf"/>
</dbReference>
<dbReference type="PANTHER" id="PTHR43762">
    <property type="entry name" value="L-GULONOLACTONE OXIDASE"/>
    <property type="match status" value="1"/>
</dbReference>
<gene>
    <name evidence="4" type="ORF">ABQJ56_11075</name>
</gene>
<proteinExistence type="predicted"/>
<dbReference type="InterPro" id="IPR010031">
    <property type="entry name" value="FAD_lactone_oxidase-like"/>
</dbReference>
<keyword evidence="2" id="KW-0274">FAD</keyword>
<protein>
    <submittedName>
        <fullName evidence="4">FAD-binding protein</fullName>
    </submittedName>
</protein>
<dbReference type="InterPro" id="IPR029063">
    <property type="entry name" value="SAM-dependent_MTases_sf"/>
</dbReference>
<dbReference type="PROSITE" id="PS51387">
    <property type="entry name" value="FAD_PCMH"/>
    <property type="match status" value="1"/>
</dbReference>
<dbReference type="InterPro" id="IPR016169">
    <property type="entry name" value="FAD-bd_PCMH_sub2"/>
</dbReference>
<evidence type="ECO:0000259" key="3">
    <source>
        <dbReference type="PROSITE" id="PS51387"/>
    </source>
</evidence>
<evidence type="ECO:0000256" key="1">
    <source>
        <dbReference type="ARBA" id="ARBA00022630"/>
    </source>
</evidence>
<accession>A0ABV3QQ76</accession>
<evidence type="ECO:0000313" key="5">
    <source>
        <dbReference type="Proteomes" id="UP001556170"/>
    </source>
</evidence>
<evidence type="ECO:0000313" key="4">
    <source>
        <dbReference type="EMBL" id="MEW9624768.1"/>
    </source>
</evidence>
<feature type="domain" description="FAD-binding PCMH-type" evidence="3">
    <location>
        <begin position="17"/>
        <end position="186"/>
    </location>
</feature>
<name>A0ABV3QQ76_9GAMM</name>
<dbReference type="EMBL" id="JBFOHL010000009">
    <property type="protein sequence ID" value="MEW9624768.1"/>
    <property type="molecule type" value="Genomic_DNA"/>
</dbReference>
<reference evidence="4 5" key="1">
    <citation type="submission" date="2024-06" db="EMBL/GenBank/DDBJ databases">
        <authorList>
            <person name="Woo H."/>
        </authorList>
    </citation>
    <scope>NUCLEOTIDE SEQUENCE [LARGE SCALE GENOMIC DNA]</scope>
    <source>
        <strain evidence="4 5">S2-g</strain>
    </source>
</reference>
<keyword evidence="5" id="KW-1185">Reference proteome</keyword>